<reference evidence="4" key="1">
    <citation type="submission" date="2015-07" db="EMBL/GenBank/DDBJ databases">
        <title>Annotation of Plasmodium falciparum RAJ116.</title>
        <authorList>
            <consortium name="The Broad Institute Genome Sequencing Platform"/>
            <person name="Volkman S.K."/>
            <person name="Neafsey D.E."/>
            <person name="Dash A.P."/>
            <person name="Chitnis C.E."/>
            <person name="Hartl D.L."/>
            <person name="Young S.K."/>
            <person name="Zeng Q."/>
            <person name="Koehrsen M."/>
            <person name="Alvarado L."/>
            <person name="Berlin A."/>
            <person name="Borenstein D."/>
            <person name="Chapman S.B."/>
            <person name="Chen Z."/>
            <person name="Engels R."/>
            <person name="Freedman E."/>
            <person name="Gellesch M."/>
            <person name="Goldberg J."/>
            <person name="Griggs A."/>
            <person name="Gujja S."/>
            <person name="Heilman E.R."/>
            <person name="Heiman D.I."/>
            <person name="Howarth C."/>
            <person name="Jen D."/>
            <person name="Larson L."/>
            <person name="Mehta T."/>
            <person name="Neiman D."/>
            <person name="Park D."/>
            <person name="Pearson M."/>
            <person name="Roberts A."/>
            <person name="Saif S."/>
            <person name="Shea T."/>
            <person name="Shenoy N."/>
            <person name="Sisk P."/>
            <person name="Stolte C."/>
            <person name="Sykes S."/>
            <person name="Walk T."/>
            <person name="White J."/>
            <person name="Yandava C."/>
            <person name="Haas B."/>
            <person name="Henn M.R."/>
            <person name="Nusbaum C."/>
            <person name="Birren B."/>
        </authorList>
    </citation>
    <scope>NUCLEOTIDE SEQUENCE [LARGE SCALE GENOMIC DNA]</scope>
    <source>
        <strain evidence="4">RAJ116</strain>
    </source>
</reference>
<keyword evidence="1" id="KW-1133">Transmembrane helix</keyword>
<evidence type="ECO:0000256" key="2">
    <source>
        <dbReference type="SAM" id="SignalP"/>
    </source>
</evidence>
<gene>
    <name evidence="3" type="ORF">PFLG_00574</name>
</gene>
<dbReference type="OrthoDB" id="379237at2759"/>
<proteinExistence type="predicted"/>
<evidence type="ECO:0000313" key="4">
    <source>
        <dbReference type="Proteomes" id="UP000054566"/>
    </source>
</evidence>
<dbReference type="AlphaFoldDB" id="A0A0L0CTC5"/>
<name>A0A0L0CTC5_PLAFA</name>
<dbReference type="NCBIfam" id="TIGR01477">
    <property type="entry name" value="RIFIN"/>
    <property type="match status" value="1"/>
</dbReference>
<reference evidence="4" key="2">
    <citation type="submission" date="2015-07" db="EMBL/GenBank/DDBJ databases">
        <title>The genome sequence of Plasmodium falciparum RAJ116.</title>
        <authorList>
            <consortium name="The Broad Institute Genome Sequencing Platform"/>
            <person name="Volkman S.K."/>
            <person name="Neafsey D.E."/>
            <person name="Dash A.P."/>
            <person name="Chitnis C.E."/>
            <person name="Hartl D.L."/>
            <person name="Young S.K."/>
            <person name="Kodira C.D."/>
            <person name="Zeng Q."/>
            <person name="Koehrsen M."/>
            <person name="Godfrey P."/>
            <person name="Alvarado L."/>
            <person name="Berlin A."/>
            <person name="Borenstein D."/>
            <person name="Chen Z."/>
            <person name="Engels R."/>
            <person name="Freedman E."/>
            <person name="Gellesch M."/>
            <person name="Goldberg J."/>
            <person name="Griggs A."/>
            <person name="Gujja S."/>
            <person name="Heiman D."/>
            <person name="Hepburn T."/>
            <person name="Howarth C."/>
            <person name="Jen D."/>
            <person name="Larson L."/>
            <person name="Lewis B."/>
            <person name="Mehta T."/>
            <person name="Park D."/>
            <person name="Pearson M."/>
            <person name="Roberts A."/>
            <person name="Saif S."/>
            <person name="Shea T."/>
            <person name="Shenoy N."/>
            <person name="Sisk P."/>
            <person name="Stolte C."/>
            <person name="Sykes S."/>
            <person name="Walk T."/>
            <person name="White J."/>
            <person name="Yandava C."/>
            <person name="Wirth D.F."/>
            <person name="Nusbaum C."/>
            <person name="Birren B."/>
        </authorList>
    </citation>
    <scope>NUCLEOTIDE SEQUENCE [LARGE SCALE GENOMIC DNA]</scope>
    <source>
        <strain evidence="4">RAJ116</strain>
    </source>
</reference>
<dbReference type="Pfam" id="PF02009">
    <property type="entry name" value="RIFIN"/>
    <property type="match status" value="1"/>
</dbReference>
<dbReference type="EMBL" id="GG663838">
    <property type="protein sequence ID" value="KNC35446.1"/>
    <property type="molecule type" value="Genomic_DNA"/>
</dbReference>
<feature type="chain" id="PRO_5005536826" evidence="2">
    <location>
        <begin position="23"/>
        <end position="377"/>
    </location>
</feature>
<dbReference type="Proteomes" id="UP000054566">
    <property type="component" value="Unassembled WGS sequence"/>
</dbReference>
<keyword evidence="2" id="KW-0732">Signal</keyword>
<accession>A0A0L0CTC5</accession>
<sequence length="377" mass="42198">MKVHYINILLFYLPLNILLTSLQINVHKHHYNTTHHTTNNKPTKSHRVLCECDIYTSIYDKDPEMKRVMQQFDERTSERFHEYDERIEEKRKKCKEQCEKDIQKIILKDKIEKELTEKFATLQTDITTEDIPTCVCEKSVADTVEKTCLKCGGLLGGGVAPSLGLLGEIGRLVINNWTNTPFYKAFLTFVQKEGIAAGAKAGDAAGVDKVIELVNSQFGVSTLADKALESIFNAKNYADEALITQSVYSEFEATCLTSASEDSSLLCFFGSRESLVPGQPASAQKVIGTTARRIVKQVTTFASEAADTAAKETSDRLIEAEVTKITSAGANLCTGIVYSVTAILVIVLVMVIIYLILRYRRKKKMKKKLQYIKLLKE</sequence>
<evidence type="ECO:0000256" key="1">
    <source>
        <dbReference type="SAM" id="Phobius"/>
    </source>
</evidence>
<keyword evidence="1" id="KW-0812">Transmembrane</keyword>
<protein>
    <submittedName>
        <fullName evidence="3">Rifin</fullName>
    </submittedName>
</protein>
<feature type="signal peptide" evidence="2">
    <location>
        <begin position="1"/>
        <end position="22"/>
    </location>
</feature>
<keyword evidence="1" id="KW-0472">Membrane</keyword>
<evidence type="ECO:0000313" key="3">
    <source>
        <dbReference type="EMBL" id="KNC35446.1"/>
    </source>
</evidence>
<dbReference type="InterPro" id="IPR006373">
    <property type="entry name" value="VSA_Rifin"/>
</dbReference>
<organism evidence="3 4">
    <name type="scientific">Plasmodium falciparum RAJ116</name>
    <dbReference type="NCBI Taxonomy" id="580058"/>
    <lineage>
        <taxon>Eukaryota</taxon>
        <taxon>Sar</taxon>
        <taxon>Alveolata</taxon>
        <taxon>Apicomplexa</taxon>
        <taxon>Aconoidasida</taxon>
        <taxon>Haemosporida</taxon>
        <taxon>Plasmodiidae</taxon>
        <taxon>Plasmodium</taxon>
        <taxon>Plasmodium (Laverania)</taxon>
    </lineage>
</organism>
<feature type="transmembrane region" description="Helical" evidence="1">
    <location>
        <begin position="336"/>
        <end position="357"/>
    </location>
</feature>